<feature type="domain" description="TIR" evidence="5">
    <location>
        <begin position="9"/>
        <end position="172"/>
    </location>
</feature>
<dbReference type="FunFam" id="3.40.50.10140:FF:000007">
    <property type="entry name" value="Disease resistance protein (TIR-NBS-LRR class)"/>
    <property type="match status" value="1"/>
</dbReference>
<dbReference type="SUPFAM" id="SSF52058">
    <property type="entry name" value="L domain-like"/>
    <property type="match status" value="1"/>
</dbReference>
<evidence type="ECO:0000259" key="5">
    <source>
        <dbReference type="PROSITE" id="PS50104"/>
    </source>
</evidence>
<evidence type="ECO:0000313" key="6">
    <source>
        <dbReference type="EMBL" id="WVZ17978.1"/>
    </source>
</evidence>
<dbReference type="EMBL" id="CP144699">
    <property type="protein sequence ID" value="WVZ17978.1"/>
    <property type="molecule type" value="Genomic_DNA"/>
</dbReference>
<dbReference type="Gene3D" id="1.10.8.430">
    <property type="entry name" value="Helical domain of apoptotic protease-activating factors"/>
    <property type="match status" value="1"/>
</dbReference>
<gene>
    <name evidence="6" type="ORF">V8G54_005300</name>
</gene>
<dbReference type="SMART" id="SM00255">
    <property type="entry name" value="TIR"/>
    <property type="match status" value="1"/>
</dbReference>
<proteinExistence type="predicted"/>
<keyword evidence="4" id="KW-0520">NAD</keyword>
<dbReference type="InterPro" id="IPR044974">
    <property type="entry name" value="Disease_R_plants"/>
</dbReference>
<protein>
    <recommendedName>
        <fullName evidence="5">TIR domain-containing protein</fullName>
    </recommendedName>
</protein>
<dbReference type="InterPro" id="IPR058192">
    <property type="entry name" value="WHD_ROQ1-like"/>
</dbReference>
<dbReference type="GO" id="GO:0006952">
    <property type="term" value="P:defense response"/>
    <property type="evidence" value="ECO:0007669"/>
    <property type="project" value="UniProtKB-KW"/>
</dbReference>
<dbReference type="PROSITE" id="PS50104">
    <property type="entry name" value="TIR"/>
    <property type="match status" value="1"/>
</dbReference>
<dbReference type="GO" id="GO:0007165">
    <property type="term" value="P:signal transduction"/>
    <property type="evidence" value="ECO:0007669"/>
    <property type="project" value="InterPro"/>
</dbReference>
<dbReference type="AlphaFoldDB" id="A0AAQ3P170"/>
<dbReference type="Gene3D" id="3.40.50.10140">
    <property type="entry name" value="Toll/interleukin-1 receptor homology (TIR) domain"/>
    <property type="match status" value="1"/>
</dbReference>
<dbReference type="InterPro" id="IPR032675">
    <property type="entry name" value="LRR_dom_sf"/>
</dbReference>
<dbReference type="PANTHER" id="PTHR11017:SF263">
    <property type="entry name" value="ADP-RIBOSYL CYCLASE_CYCLIC ADP-RIBOSE HYDROLASE"/>
    <property type="match status" value="1"/>
</dbReference>
<keyword evidence="3" id="KW-0611">Plant defense</keyword>
<dbReference type="PANTHER" id="PTHR11017">
    <property type="entry name" value="LEUCINE-RICH REPEAT-CONTAINING PROTEIN"/>
    <property type="match status" value="1"/>
</dbReference>
<evidence type="ECO:0000256" key="4">
    <source>
        <dbReference type="ARBA" id="ARBA00023027"/>
    </source>
</evidence>
<dbReference type="InterPro" id="IPR027417">
    <property type="entry name" value="P-loop_NTPase"/>
</dbReference>
<dbReference type="InterPro" id="IPR035897">
    <property type="entry name" value="Toll_tir_struct_dom_sf"/>
</dbReference>
<evidence type="ECO:0000313" key="7">
    <source>
        <dbReference type="Proteomes" id="UP001374535"/>
    </source>
</evidence>
<organism evidence="6 7">
    <name type="scientific">Vigna mungo</name>
    <name type="common">Black gram</name>
    <name type="synonym">Phaseolus mungo</name>
    <dbReference type="NCBI Taxonomy" id="3915"/>
    <lineage>
        <taxon>Eukaryota</taxon>
        <taxon>Viridiplantae</taxon>
        <taxon>Streptophyta</taxon>
        <taxon>Embryophyta</taxon>
        <taxon>Tracheophyta</taxon>
        <taxon>Spermatophyta</taxon>
        <taxon>Magnoliopsida</taxon>
        <taxon>eudicotyledons</taxon>
        <taxon>Gunneridae</taxon>
        <taxon>Pentapetalae</taxon>
        <taxon>rosids</taxon>
        <taxon>fabids</taxon>
        <taxon>Fabales</taxon>
        <taxon>Fabaceae</taxon>
        <taxon>Papilionoideae</taxon>
        <taxon>50 kb inversion clade</taxon>
        <taxon>NPAAA clade</taxon>
        <taxon>indigoferoid/millettioid clade</taxon>
        <taxon>Phaseoleae</taxon>
        <taxon>Vigna</taxon>
    </lineage>
</organism>
<dbReference type="PRINTS" id="PR00364">
    <property type="entry name" value="DISEASERSIST"/>
</dbReference>
<dbReference type="SUPFAM" id="SSF52540">
    <property type="entry name" value="P-loop containing nucleoside triphosphate hydrolases"/>
    <property type="match status" value="1"/>
</dbReference>
<keyword evidence="2" id="KW-0677">Repeat</keyword>
<dbReference type="Pfam" id="PF23282">
    <property type="entry name" value="WHD_ROQ1"/>
    <property type="match status" value="1"/>
</dbReference>
<keyword evidence="7" id="KW-1185">Reference proteome</keyword>
<sequence length="875" mass="99626">MSDSNVPEIKYDVFVSFRGKEIRDGFLSHLTEAFDMKKINGFVDDKLEKGEEIWPSLVTAIERSAISLIIFSPDYASSRWCLDEVVKIFECKEKYERIVIPVFYKVAPTDVRHQSGSYENAFANHRLNYTTKVQMWKDALKKSADLSGIESSKFRNDAEVVKEIVNLVDKRLNKPQVIRKELVGIHEKIATLESWISDEPKTTQLIGIWGMGGIGKTTLAEVVFHRLRSQYQESYFLANERDQSNKHGLIHLKKILFSKLLGQEVDIDTPNYLPENIVRRIGCMKVLVVLDDVNDSDHIEKLVGTPENFGKGSTVIVTTRDEQVLRINRVSKTYKVKEFSSDEALELFNLNAFSGSYKEKEYDEISKSVVHYAKGNPLVVIVLAKLLRGINKEEWESVLAKLKTMPPRKVYDVLKLSYDSLDRKGQQIFLDLACFFLRILVAVQVRDLKCLLKDNESDNSVAFELRRLEDKALITISEDDNTVSMHDSLQEMAWEIVRQESVEDPGSRSRLWDPNDINQALENEKVSEAIRSIHLTSDTAITSTKKQMLSPQIFAMRKLKFLEISGVNENTYHQVILGEGAQFLATELRFVCWDEFPMKCLPESFNAEKLVILELRISRMRKLWDGVKNLANLKRLILHWAIKLKELPDLSGAIRLEELYVRGCESLRSLHSSIFSLPKLEILDLNNCMSITILSSKSEKRVSSLWGNSELRCLNMSSCEKLETIAELPPFLKTLDVSFSTSLKTLPKLPLSLQILNVSFCQSLESLPELPPLLSTLNVSSCYSLQIPSNLPLSLQIVNLCDCRLFQTLVQHIRSVKTKDTKNSRLVHQTLSKLPLPSEVSCSCNSIKTGAVSLESFTSLIEDCLSSLKFMTEEE</sequence>
<dbReference type="InterPro" id="IPR042197">
    <property type="entry name" value="Apaf_helical"/>
</dbReference>
<name>A0AAQ3P170_VIGMU</name>
<dbReference type="InterPro" id="IPR000157">
    <property type="entry name" value="TIR_dom"/>
</dbReference>
<dbReference type="Proteomes" id="UP001374535">
    <property type="component" value="Chromosome 2"/>
</dbReference>
<dbReference type="SUPFAM" id="SSF52200">
    <property type="entry name" value="Toll/Interleukin receptor TIR domain"/>
    <property type="match status" value="1"/>
</dbReference>
<dbReference type="Gene3D" id="3.40.50.300">
    <property type="entry name" value="P-loop containing nucleotide triphosphate hydrolases"/>
    <property type="match status" value="1"/>
</dbReference>
<dbReference type="InterPro" id="IPR036390">
    <property type="entry name" value="WH_DNA-bd_sf"/>
</dbReference>
<dbReference type="Gene3D" id="3.80.10.10">
    <property type="entry name" value="Ribonuclease Inhibitor"/>
    <property type="match status" value="2"/>
</dbReference>
<dbReference type="SMART" id="SM00364">
    <property type="entry name" value="LRR_BAC"/>
    <property type="match status" value="2"/>
</dbReference>
<dbReference type="Pfam" id="PF01582">
    <property type="entry name" value="TIR"/>
    <property type="match status" value="1"/>
</dbReference>
<dbReference type="Pfam" id="PF00931">
    <property type="entry name" value="NB-ARC"/>
    <property type="match status" value="1"/>
</dbReference>
<reference evidence="6 7" key="1">
    <citation type="journal article" date="2023" name="Life. Sci Alliance">
        <title>Evolutionary insights into 3D genome organization and epigenetic landscape of Vigna mungo.</title>
        <authorList>
            <person name="Junaid A."/>
            <person name="Singh B."/>
            <person name="Bhatia S."/>
        </authorList>
    </citation>
    <scope>NUCLEOTIDE SEQUENCE [LARGE SCALE GENOMIC DNA]</scope>
    <source>
        <strain evidence="6">Urdbean</strain>
    </source>
</reference>
<evidence type="ECO:0000256" key="3">
    <source>
        <dbReference type="ARBA" id="ARBA00022821"/>
    </source>
</evidence>
<evidence type="ECO:0000256" key="2">
    <source>
        <dbReference type="ARBA" id="ARBA00022737"/>
    </source>
</evidence>
<dbReference type="GO" id="GO:0043531">
    <property type="term" value="F:ADP binding"/>
    <property type="evidence" value="ECO:0007669"/>
    <property type="project" value="InterPro"/>
</dbReference>
<keyword evidence="1" id="KW-0433">Leucine-rich repeat</keyword>
<evidence type="ECO:0000256" key="1">
    <source>
        <dbReference type="ARBA" id="ARBA00022614"/>
    </source>
</evidence>
<dbReference type="InterPro" id="IPR002182">
    <property type="entry name" value="NB-ARC"/>
</dbReference>
<dbReference type="SUPFAM" id="SSF46785">
    <property type="entry name" value="Winged helix' DNA-binding domain"/>
    <property type="match status" value="1"/>
</dbReference>
<accession>A0AAQ3P170</accession>